<keyword evidence="7 9" id="KW-0408">Iron</keyword>
<sequence>MLDVLLGGLILSLLLIYRHHTKKAAENPRGLPFPPGPKPLPLLGNAFQIPISGSWHLYTKWQKTYGDIVRIKLIGQNVVILNSYEAANDLLNQRANFQDRIRFELTGELMGWSNTLPLMEYGNRWRRHRKIMHSALHSGAVGQFNPIQNRVALEYLNDLLDTPEDFYKSLRLLTAKIIMDAIYKIEVKNIENEYVTLAEEAVNQINGTLLSGVAVVNFFPFLCYLPSWLPGTGFQRTAAEGRKTLKAMSERPMEYVKQRVTEGIADPSESFTSMALENFQYDGVEDDIKWASATMYAAGADTTISALKTFMLAMTLFPDVQKKAQAEIDRVVGNGRLPTFEDMERSHILGYYFPKDTLVQANVWAMSRNERMYPDPERFWPERFEGRDKDKNIVDPHLYAFGFGRRSCPGIHFARSTIYITVVSLLATFDITKDVDEQGREITPDGSDDGCVIKCVSPFLLTLISVLIFVLV</sequence>
<evidence type="ECO:0000256" key="10">
    <source>
        <dbReference type="RuleBase" id="RU000461"/>
    </source>
</evidence>
<evidence type="ECO:0000256" key="5">
    <source>
        <dbReference type="ARBA" id="ARBA00022723"/>
    </source>
</evidence>
<dbReference type="InterPro" id="IPR017972">
    <property type="entry name" value="Cyt_P450_CS"/>
</dbReference>
<keyword evidence="8 10" id="KW-0503">Monooxygenase</keyword>
<feature type="binding site" description="axial binding residue" evidence="9">
    <location>
        <position position="408"/>
    </location>
    <ligand>
        <name>heme</name>
        <dbReference type="ChEBI" id="CHEBI:30413"/>
    </ligand>
    <ligandPart>
        <name>Fe</name>
        <dbReference type="ChEBI" id="CHEBI:18248"/>
    </ligandPart>
</feature>
<dbReference type="PROSITE" id="PS00086">
    <property type="entry name" value="CYTOCHROME_P450"/>
    <property type="match status" value="1"/>
</dbReference>
<keyword evidence="11" id="KW-0732">Signal</keyword>
<dbReference type="AlphaFoldDB" id="A0A067MRY3"/>
<comment type="pathway">
    <text evidence="2">Secondary metabolite biosynthesis.</text>
</comment>
<dbReference type="PANTHER" id="PTHR46300:SF7">
    <property type="entry name" value="P450, PUTATIVE (EUROFUNG)-RELATED"/>
    <property type="match status" value="1"/>
</dbReference>
<dbReference type="HOGENOM" id="CLU_001570_2_3_1"/>
<dbReference type="InterPro" id="IPR050364">
    <property type="entry name" value="Cytochrome_P450_fung"/>
</dbReference>
<dbReference type="Proteomes" id="UP000027195">
    <property type="component" value="Unassembled WGS sequence"/>
</dbReference>
<evidence type="ECO:0000256" key="3">
    <source>
        <dbReference type="ARBA" id="ARBA00010617"/>
    </source>
</evidence>
<comment type="similarity">
    <text evidence="3 10">Belongs to the cytochrome P450 family.</text>
</comment>
<keyword evidence="13" id="KW-1185">Reference proteome</keyword>
<dbReference type="InterPro" id="IPR002401">
    <property type="entry name" value="Cyt_P450_E_grp-I"/>
</dbReference>
<dbReference type="PANTHER" id="PTHR46300">
    <property type="entry name" value="P450, PUTATIVE (EUROFUNG)-RELATED-RELATED"/>
    <property type="match status" value="1"/>
</dbReference>
<dbReference type="Pfam" id="PF00067">
    <property type="entry name" value="p450"/>
    <property type="match status" value="2"/>
</dbReference>
<feature type="signal peptide" evidence="11">
    <location>
        <begin position="1"/>
        <end position="24"/>
    </location>
</feature>
<dbReference type="InterPro" id="IPR001128">
    <property type="entry name" value="Cyt_P450"/>
</dbReference>
<evidence type="ECO:0000256" key="2">
    <source>
        <dbReference type="ARBA" id="ARBA00005179"/>
    </source>
</evidence>
<dbReference type="PRINTS" id="PR00463">
    <property type="entry name" value="EP450I"/>
</dbReference>
<evidence type="ECO:0000256" key="8">
    <source>
        <dbReference type="ARBA" id="ARBA00023033"/>
    </source>
</evidence>
<evidence type="ECO:0000256" key="1">
    <source>
        <dbReference type="ARBA" id="ARBA00001971"/>
    </source>
</evidence>
<dbReference type="InParanoid" id="A0A067MRY3"/>
<dbReference type="SUPFAM" id="SSF48264">
    <property type="entry name" value="Cytochrome P450"/>
    <property type="match status" value="1"/>
</dbReference>
<evidence type="ECO:0000256" key="7">
    <source>
        <dbReference type="ARBA" id="ARBA00023004"/>
    </source>
</evidence>
<keyword evidence="4 9" id="KW-0349">Heme</keyword>
<comment type="cofactor">
    <cofactor evidence="1 9">
        <name>heme</name>
        <dbReference type="ChEBI" id="CHEBI:30413"/>
    </cofactor>
</comment>
<evidence type="ECO:0000256" key="9">
    <source>
        <dbReference type="PIRSR" id="PIRSR602401-1"/>
    </source>
</evidence>
<dbReference type="Gene3D" id="1.10.630.10">
    <property type="entry name" value="Cytochrome P450"/>
    <property type="match status" value="2"/>
</dbReference>
<dbReference type="GO" id="GO:0005506">
    <property type="term" value="F:iron ion binding"/>
    <property type="evidence" value="ECO:0007669"/>
    <property type="project" value="InterPro"/>
</dbReference>
<evidence type="ECO:0000313" key="13">
    <source>
        <dbReference type="Proteomes" id="UP000027195"/>
    </source>
</evidence>
<dbReference type="GO" id="GO:0004497">
    <property type="term" value="F:monooxygenase activity"/>
    <property type="evidence" value="ECO:0007669"/>
    <property type="project" value="UniProtKB-KW"/>
</dbReference>
<organism evidence="12 13">
    <name type="scientific">Botryobasidium botryosum (strain FD-172 SS1)</name>
    <dbReference type="NCBI Taxonomy" id="930990"/>
    <lineage>
        <taxon>Eukaryota</taxon>
        <taxon>Fungi</taxon>
        <taxon>Dikarya</taxon>
        <taxon>Basidiomycota</taxon>
        <taxon>Agaricomycotina</taxon>
        <taxon>Agaricomycetes</taxon>
        <taxon>Cantharellales</taxon>
        <taxon>Botryobasidiaceae</taxon>
        <taxon>Botryobasidium</taxon>
    </lineage>
</organism>
<reference evidence="13" key="1">
    <citation type="journal article" date="2014" name="Proc. Natl. Acad. Sci. U.S.A.">
        <title>Extensive sampling of basidiomycete genomes demonstrates inadequacy of the white-rot/brown-rot paradigm for wood decay fungi.</title>
        <authorList>
            <person name="Riley R."/>
            <person name="Salamov A.A."/>
            <person name="Brown D.W."/>
            <person name="Nagy L.G."/>
            <person name="Floudas D."/>
            <person name="Held B.W."/>
            <person name="Levasseur A."/>
            <person name="Lombard V."/>
            <person name="Morin E."/>
            <person name="Otillar R."/>
            <person name="Lindquist E.A."/>
            <person name="Sun H."/>
            <person name="LaButti K.M."/>
            <person name="Schmutz J."/>
            <person name="Jabbour D."/>
            <person name="Luo H."/>
            <person name="Baker S.E."/>
            <person name="Pisabarro A.G."/>
            <person name="Walton J.D."/>
            <person name="Blanchette R.A."/>
            <person name="Henrissat B."/>
            <person name="Martin F."/>
            <person name="Cullen D."/>
            <person name="Hibbett D.S."/>
            <person name="Grigoriev I.V."/>
        </authorList>
    </citation>
    <scope>NUCLEOTIDE SEQUENCE [LARGE SCALE GENOMIC DNA]</scope>
    <source>
        <strain evidence="13">FD-172 SS1</strain>
    </source>
</reference>
<keyword evidence="5 9" id="KW-0479">Metal-binding</keyword>
<evidence type="ECO:0000256" key="4">
    <source>
        <dbReference type="ARBA" id="ARBA00022617"/>
    </source>
</evidence>
<dbReference type="EMBL" id="KL198036">
    <property type="protein sequence ID" value="KDQ14637.1"/>
    <property type="molecule type" value="Genomic_DNA"/>
</dbReference>
<proteinExistence type="inferred from homology"/>
<evidence type="ECO:0000313" key="12">
    <source>
        <dbReference type="EMBL" id="KDQ14637.1"/>
    </source>
</evidence>
<feature type="chain" id="PRO_5001641504" description="Cytochrome P450" evidence="11">
    <location>
        <begin position="25"/>
        <end position="472"/>
    </location>
</feature>
<dbReference type="InterPro" id="IPR036396">
    <property type="entry name" value="Cyt_P450_sf"/>
</dbReference>
<dbReference type="CDD" id="cd11065">
    <property type="entry name" value="CYP64-like"/>
    <property type="match status" value="1"/>
</dbReference>
<accession>A0A067MRY3</accession>
<evidence type="ECO:0008006" key="14">
    <source>
        <dbReference type="Google" id="ProtNLM"/>
    </source>
</evidence>
<keyword evidence="6 10" id="KW-0560">Oxidoreductase</keyword>
<evidence type="ECO:0000256" key="11">
    <source>
        <dbReference type="SAM" id="SignalP"/>
    </source>
</evidence>
<dbReference type="STRING" id="930990.A0A067MRY3"/>
<dbReference type="GO" id="GO:0020037">
    <property type="term" value="F:heme binding"/>
    <property type="evidence" value="ECO:0007669"/>
    <property type="project" value="InterPro"/>
</dbReference>
<evidence type="ECO:0000256" key="6">
    <source>
        <dbReference type="ARBA" id="ARBA00023002"/>
    </source>
</evidence>
<name>A0A067MRY3_BOTB1</name>
<dbReference type="OrthoDB" id="1470350at2759"/>
<gene>
    <name evidence="12" type="ORF">BOTBODRAFT_174508</name>
</gene>
<dbReference type="GO" id="GO:0016705">
    <property type="term" value="F:oxidoreductase activity, acting on paired donors, with incorporation or reduction of molecular oxygen"/>
    <property type="evidence" value="ECO:0007669"/>
    <property type="project" value="InterPro"/>
</dbReference>
<protein>
    <recommendedName>
        <fullName evidence="14">Cytochrome P450</fullName>
    </recommendedName>
</protein>